<dbReference type="AlphaFoldDB" id="A0A8X7WIM5"/>
<name>A0A8X7WIM5_BRACI</name>
<sequence>MPQEIRDKRGQAIGIKKTLVYRPEQLVICKVMYKGVDGDRLFGNNSNKLNHSTTVSVLNTVREINTAPQVEQPGEKNSLCLYTFLCDDEYFRESLTFNGGNHADVLGDLYIIMKDEHRNNHRPKKALTGILSSDSDDAESISATSYQGISSPESVHNLSRHLHKEVLSSSYVEDETPSLRKDSCKDTDPHAETSINRKTRKSHLTRRTMPSKQEHLL</sequence>
<feature type="compositionally biased region" description="Basic residues" evidence="1">
    <location>
        <begin position="197"/>
        <end position="206"/>
    </location>
</feature>
<dbReference type="EMBL" id="JAAMPC010000001">
    <property type="protein sequence ID" value="KAG2330961.1"/>
    <property type="molecule type" value="Genomic_DNA"/>
</dbReference>
<feature type="compositionally biased region" description="Basic and acidic residues" evidence="1">
    <location>
        <begin position="177"/>
        <end position="191"/>
    </location>
</feature>
<keyword evidence="3" id="KW-1185">Reference proteome</keyword>
<evidence type="ECO:0000313" key="3">
    <source>
        <dbReference type="Proteomes" id="UP000886595"/>
    </source>
</evidence>
<evidence type="ECO:0000313" key="2">
    <source>
        <dbReference type="EMBL" id="KAG2330961.1"/>
    </source>
</evidence>
<reference evidence="2 3" key="1">
    <citation type="submission" date="2020-02" db="EMBL/GenBank/DDBJ databases">
        <authorList>
            <person name="Ma Q."/>
            <person name="Huang Y."/>
            <person name="Song X."/>
            <person name="Pei D."/>
        </authorList>
    </citation>
    <scope>NUCLEOTIDE SEQUENCE [LARGE SCALE GENOMIC DNA]</scope>
    <source>
        <strain evidence="2">Sxm20200214</strain>
        <tissue evidence="2">Leaf</tissue>
    </source>
</reference>
<protein>
    <submittedName>
        <fullName evidence="2">Uncharacterized protein</fullName>
    </submittedName>
</protein>
<accession>A0A8X7WIM5</accession>
<comment type="caution">
    <text evidence="2">The sequence shown here is derived from an EMBL/GenBank/DDBJ whole genome shotgun (WGS) entry which is preliminary data.</text>
</comment>
<dbReference type="Proteomes" id="UP000886595">
    <property type="component" value="Unassembled WGS sequence"/>
</dbReference>
<feature type="region of interest" description="Disordered" evidence="1">
    <location>
        <begin position="169"/>
        <end position="217"/>
    </location>
</feature>
<proteinExistence type="predicted"/>
<organism evidence="2 3">
    <name type="scientific">Brassica carinata</name>
    <name type="common">Ethiopian mustard</name>
    <name type="synonym">Abyssinian cabbage</name>
    <dbReference type="NCBI Taxonomy" id="52824"/>
    <lineage>
        <taxon>Eukaryota</taxon>
        <taxon>Viridiplantae</taxon>
        <taxon>Streptophyta</taxon>
        <taxon>Embryophyta</taxon>
        <taxon>Tracheophyta</taxon>
        <taxon>Spermatophyta</taxon>
        <taxon>Magnoliopsida</taxon>
        <taxon>eudicotyledons</taxon>
        <taxon>Gunneridae</taxon>
        <taxon>Pentapetalae</taxon>
        <taxon>rosids</taxon>
        <taxon>malvids</taxon>
        <taxon>Brassicales</taxon>
        <taxon>Brassicaceae</taxon>
        <taxon>Brassiceae</taxon>
        <taxon>Brassica</taxon>
    </lineage>
</organism>
<gene>
    <name evidence="2" type="ORF">Bca52824_002141</name>
</gene>
<evidence type="ECO:0000256" key="1">
    <source>
        <dbReference type="SAM" id="MobiDB-lite"/>
    </source>
</evidence>